<protein>
    <submittedName>
        <fullName evidence="2">Lipase class 2</fullName>
    </submittedName>
</protein>
<dbReference type="AlphaFoldDB" id="H0E9T4"/>
<organism evidence="2 3">
    <name type="scientific">Patulibacter medicamentivorans</name>
    <dbReference type="NCBI Taxonomy" id="1097667"/>
    <lineage>
        <taxon>Bacteria</taxon>
        <taxon>Bacillati</taxon>
        <taxon>Actinomycetota</taxon>
        <taxon>Thermoleophilia</taxon>
        <taxon>Solirubrobacterales</taxon>
        <taxon>Patulibacteraceae</taxon>
        <taxon>Patulibacter</taxon>
    </lineage>
</organism>
<keyword evidence="3" id="KW-1185">Reference proteome</keyword>
<dbReference type="InterPro" id="IPR029058">
    <property type="entry name" value="AB_hydrolase_fold"/>
</dbReference>
<dbReference type="ESTHER" id="9actn-h0e9t4">
    <property type="family name" value="Canar_LipB"/>
</dbReference>
<feature type="signal peptide" evidence="1">
    <location>
        <begin position="1"/>
        <end position="27"/>
    </location>
</feature>
<dbReference type="SUPFAM" id="SSF53474">
    <property type="entry name" value="alpha/beta-Hydrolases"/>
    <property type="match status" value="1"/>
</dbReference>
<keyword evidence="1" id="KW-0732">Signal</keyword>
<dbReference type="Proteomes" id="UP000005143">
    <property type="component" value="Unassembled WGS sequence"/>
</dbReference>
<name>H0E9T4_9ACTN</name>
<comment type="caution">
    <text evidence="2">The sequence shown here is derived from an EMBL/GenBank/DDBJ whole genome shotgun (WGS) entry which is preliminary data.</text>
</comment>
<dbReference type="PANTHER" id="PTHR37574">
    <property type="entry name" value="LIPASE B"/>
    <property type="match status" value="1"/>
</dbReference>
<dbReference type="EMBL" id="AGUD01000268">
    <property type="protein sequence ID" value="EHN09558.1"/>
    <property type="molecule type" value="Genomic_DNA"/>
</dbReference>
<reference evidence="2 3" key="1">
    <citation type="journal article" date="2013" name="Biodegradation">
        <title>Quantitative proteomic analysis of ibuprofen-degrading Patulibacter sp. strain I11.</title>
        <authorList>
            <person name="Almeida B."/>
            <person name="Kjeldal H."/>
            <person name="Lolas I."/>
            <person name="Knudsen A.D."/>
            <person name="Carvalho G."/>
            <person name="Nielsen K.L."/>
            <person name="Barreto Crespo M.T."/>
            <person name="Stensballe A."/>
            <person name="Nielsen J.L."/>
        </authorList>
    </citation>
    <scope>NUCLEOTIDE SEQUENCE [LARGE SCALE GENOMIC DNA]</scope>
    <source>
        <strain evidence="2 3">I11</strain>
    </source>
</reference>
<dbReference type="Gene3D" id="3.40.50.1820">
    <property type="entry name" value="alpha/beta hydrolase"/>
    <property type="match status" value="1"/>
</dbReference>
<evidence type="ECO:0000313" key="3">
    <source>
        <dbReference type="Proteomes" id="UP000005143"/>
    </source>
</evidence>
<proteinExistence type="predicted"/>
<dbReference type="RefSeq" id="WP_007577864.1">
    <property type="nucleotide sequence ID" value="NZ_AGUD01000268.1"/>
</dbReference>
<dbReference type="PATRIC" id="fig|1097667.3.peg.3575"/>
<dbReference type="InterPro" id="IPR053228">
    <property type="entry name" value="Stereospecific_Lipase"/>
</dbReference>
<dbReference type="PANTHER" id="PTHR37574:SF1">
    <property type="entry name" value="LIPASE B"/>
    <property type="match status" value="1"/>
</dbReference>
<evidence type="ECO:0000256" key="1">
    <source>
        <dbReference type="SAM" id="SignalP"/>
    </source>
</evidence>
<evidence type="ECO:0000313" key="2">
    <source>
        <dbReference type="EMBL" id="EHN09558.1"/>
    </source>
</evidence>
<accession>H0E9T4</accession>
<dbReference type="OrthoDB" id="8871309at2"/>
<gene>
    <name evidence="2" type="ORF">PAI11_36060</name>
</gene>
<sequence>MRRRTRTSVLALAVALTAAITPGIAAADPAPTVPQATLDAGLRCSADLDGATRTPVLLVPGTGADPKQNFDWTWRRSLAGAGIPACTIEVPRHSMGDIQVAAEYVANAIRRMHGRAGRPIAIVGHSQGGMSPRLALKYWPDTRAMVSDLIGIAPSNHGTAAVLLLKPLCSVLGCPAALWQQSSDSRLLQALNRGGETFPGIDYTVITTDLDEIVLPSTAGNLAAGPNVRNVRVQSICPGRLVEHLGIGLYDNVAHDLALDAITHPGPADPSRLGPGVCGRTFMPGTSQSDFVGNLLLTAAVPFLLNLVQQTTAADRLTREPPLKPWATAG</sequence>
<feature type="chain" id="PRO_5003531339" evidence="1">
    <location>
        <begin position="28"/>
        <end position="330"/>
    </location>
</feature>